<dbReference type="GeneID" id="25904649"/>
<dbReference type="RefSeq" id="XP_014157512.1">
    <property type="nucleotide sequence ID" value="XM_014302037.1"/>
</dbReference>
<sequence>MVYLQNSGLGNIVNPLMSLATPEVYSIPMLLLIGWRGEPGKKDEPQHLVQGKATEEMLEGLKIPYAILPDYEEGAEQVLHDAKKYMAEHKGPYALLVRKRTFMPYKLEKKSQGHELSRESALKLVVEQVSEKAAMVGTTGMLSRELFELRAATQAGHHRDFLTVGSMGHASSIALGIALAQPEQEVVCLDGDGAFLMHMGAAATIGGAKCDNLKHIVINNGAHDSVGGQPTNCLDESFSLTQIALGAGYKHVASARTAVEVLSELKVLMATPGPAMLEIVVNKGSRKNLGRPTSSPIQNKTAFMNFLEDNAINAHTPL</sequence>
<dbReference type="CDD" id="cd03371">
    <property type="entry name" value="TPP_PpyrDC"/>
    <property type="match status" value="1"/>
</dbReference>
<dbReference type="NCBIfam" id="TIGR03297">
    <property type="entry name" value="Ppyr-DeCO2ase"/>
    <property type="match status" value="1"/>
</dbReference>
<dbReference type="InterPro" id="IPR051818">
    <property type="entry name" value="TPP_dependent_decarboxylase"/>
</dbReference>
<keyword evidence="2" id="KW-0786">Thiamine pyrophosphate</keyword>
<dbReference type="AlphaFoldDB" id="A0A0L0G3I6"/>
<dbReference type="InterPro" id="IPR017684">
    <property type="entry name" value="Phosphono-pyrv_decarboxylase"/>
</dbReference>
<dbReference type="STRING" id="667725.A0A0L0G3I6"/>
<dbReference type="Gene3D" id="3.40.50.970">
    <property type="match status" value="1"/>
</dbReference>
<dbReference type="SUPFAM" id="SSF52518">
    <property type="entry name" value="Thiamin diphosphate-binding fold (THDP-binding)"/>
    <property type="match status" value="2"/>
</dbReference>
<dbReference type="CDD" id="cd07035">
    <property type="entry name" value="TPP_PYR_POX_like"/>
    <property type="match status" value="1"/>
</dbReference>
<evidence type="ECO:0000256" key="1">
    <source>
        <dbReference type="ARBA" id="ARBA00022793"/>
    </source>
</evidence>
<evidence type="ECO:0000259" key="4">
    <source>
        <dbReference type="Pfam" id="PF02775"/>
    </source>
</evidence>
<reference evidence="5 6" key="1">
    <citation type="submission" date="2011-02" db="EMBL/GenBank/DDBJ databases">
        <title>The Genome Sequence of Sphaeroforma arctica JP610.</title>
        <authorList>
            <consortium name="The Broad Institute Genome Sequencing Platform"/>
            <person name="Russ C."/>
            <person name="Cuomo C."/>
            <person name="Young S.K."/>
            <person name="Zeng Q."/>
            <person name="Gargeya S."/>
            <person name="Alvarado L."/>
            <person name="Berlin A."/>
            <person name="Chapman S.B."/>
            <person name="Chen Z."/>
            <person name="Freedman E."/>
            <person name="Gellesch M."/>
            <person name="Goldberg J."/>
            <person name="Griggs A."/>
            <person name="Gujja S."/>
            <person name="Heilman E."/>
            <person name="Heiman D."/>
            <person name="Howarth C."/>
            <person name="Mehta T."/>
            <person name="Neiman D."/>
            <person name="Pearson M."/>
            <person name="Roberts A."/>
            <person name="Saif S."/>
            <person name="Shea T."/>
            <person name="Shenoy N."/>
            <person name="Sisk P."/>
            <person name="Stolte C."/>
            <person name="Sykes S."/>
            <person name="White J."/>
            <person name="Yandava C."/>
            <person name="Burger G."/>
            <person name="Gray M.W."/>
            <person name="Holland P.W.H."/>
            <person name="King N."/>
            <person name="Lang F.B.F."/>
            <person name="Roger A.J."/>
            <person name="Ruiz-Trillo I."/>
            <person name="Haas B."/>
            <person name="Nusbaum C."/>
            <person name="Birren B."/>
        </authorList>
    </citation>
    <scope>NUCLEOTIDE SEQUENCE [LARGE SCALE GENOMIC DNA]</scope>
    <source>
        <strain evidence="5 6">JP610</strain>
    </source>
</reference>
<dbReference type="InterPro" id="IPR000399">
    <property type="entry name" value="TPP-bd_CS"/>
</dbReference>
<feature type="domain" description="Thiamine pyrophosphate enzyme TPP-binding" evidence="4">
    <location>
        <begin position="146"/>
        <end position="279"/>
    </location>
</feature>
<keyword evidence="1" id="KW-0210">Decarboxylase</keyword>
<evidence type="ECO:0000313" key="6">
    <source>
        <dbReference type="Proteomes" id="UP000054560"/>
    </source>
</evidence>
<evidence type="ECO:0000313" key="5">
    <source>
        <dbReference type="EMBL" id="KNC83610.1"/>
    </source>
</evidence>
<dbReference type="GO" id="GO:0032923">
    <property type="term" value="P:organic phosphonate biosynthetic process"/>
    <property type="evidence" value="ECO:0007669"/>
    <property type="project" value="InterPro"/>
</dbReference>
<dbReference type="GO" id="GO:0000287">
    <property type="term" value="F:magnesium ion binding"/>
    <property type="evidence" value="ECO:0007669"/>
    <property type="project" value="InterPro"/>
</dbReference>
<dbReference type="eggNOG" id="ENOG502QS39">
    <property type="taxonomic scope" value="Eukaryota"/>
</dbReference>
<dbReference type="Proteomes" id="UP000054560">
    <property type="component" value="Unassembled WGS sequence"/>
</dbReference>
<gene>
    <name evidence="5" type="ORF">SARC_04145</name>
</gene>
<dbReference type="Pfam" id="PF02775">
    <property type="entry name" value="TPP_enzyme_C"/>
    <property type="match status" value="1"/>
</dbReference>
<evidence type="ECO:0000256" key="3">
    <source>
        <dbReference type="ARBA" id="ARBA00023239"/>
    </source>
</evidence>
<dbReference type="InterPro" id="IPR011766">
    <property type="entry name" value="TPP_enzyme_TPP-bd"/>
</dbReference>
<evidence type="ECO:0000256" key="2">
    <source>
        <dbReference type="ARBA" id="ARBA00023052"/>
    </source>
</evidence>
<dbReference type="EMBL" id="KQ241820">
    <property type="protein sequence ID" value="KNC83610.1"/>
    <property type="molecule type" value="Genomic_DNA"/>
</dbReference>
<organism evidence="5 6">
    <name type="scientific">Sphaeroforma arctica JP610</name>
    <dbReference type="NCBI Taxonomy" id="667725"/>
    <lineage>
        <taxon>Eukaryota</taxon>
        <taxon>Ichthyosporea</taxon>
        <taxon>Ichthyophonida</taxon>
        <taxon>Sphaeroforma</taxon>
    </lineage>
</organism>
<dbReference type="PANTHER" id="PTHR42818">
    <property type="entry name" value="SULFOPYRUVATE DECARBOXYLASE SUBUNIT ALPHA"/>
    <property type="match status" value="1"/>
</dbReference>
<dbReference type="PROSITE" id="PS00187">
    <property type="entry name" value="TPP_ENZYMES"/>
    <property type="match status" value="1"/>
</dbReference>
<dbReference type="GO" id="GO:0033980">
    <property type="term" value="F:phosphonopyruvate decarboxylase activity"/>
    <property type="evidence" value="ECO:0007669"/>
    <property type="project" value="InterPro"/>
</dbReference>
<keyword evidence="3" id="KW-0456">Lyase</keyword>
<keyword evidence="5" id="KW-0670">Pyruvate</keyword>
<dbReference type="GO" id="GO:0030976">
    <property type="term" value="F:thiamine pyrophosphate binding"/>
    <property type="evidence" value="ECO:0007669"/>
    <property type="project" value="InterPro"/>
</dbReference>
<dbReference type="PANTHER" id="PTHR42818:SF1">
    <property type="entry name" value="SULFOPYRUVATE DECARBOXYLASE"/>
    <property type="match status" value="1"/>
</dbReference>
<name>A0A0L0G3I6_9EUKA</name>
<dbReference type="OrthoDB" id="16262at2759"/>
<accession>A0A0L0G3I6</accession>
<keyword evidence="6" id="KW-1185">Reference proteome</keyword>
<protein>
    <submittedName>
        <fullName evidence="5">Phosphonopyruvate decarboxylase</fullName>
    </submittedName>
</protein>
<dbReference type="FunFam" id="3.40.50.970:FF:000101">
    <property type="entry name" value="Putative phosphonopyruvate decarboxylase"/>
    <property type="match status" value="1"/>
</dbReference>
<dbReference type="InterPro" id="IPR029061">
    <property type="entry name" value="THDP-binding"/>
</dbReference>
<proteinExistence type="predicted"/>